<gene>
    <name evidence="2" type="ORF">IMZ08_13140</name>
</gene>
<evidence type="ECO:0000256" key="1">
    <source>
        <dbReference type="SAM" id="Phobius"/>
    </source>
</evidence>
<dbReference type="Proteomes" id="UP001516662">
    <property type="component" value="Unassembled WGS sequence"/>
</dbReference>
<feature type="transmembrane region" description="Helical" evidence="1">
    <location>
        <begin position="263"/>
        <end position="282"/>
    </location>
</feature>
<keyword evidence="1" id="KW-1133">Transmembrane helix</keyword>
<dbReference type="PANTHER" id="PTHR38457">
    <property type="entry name" value="REGULATOR ABRB-RELATED"/>
    <property type="match status" value="1"/>
</dbReference>
<dbReference type="PIRSF" id="PIRSF038991">
    <property type="entry name" value="Protein_AbrB"/>
    <property type="match status" value="1"/>
</dbReference>
<dbReference type="InterPro" id="IPR017516">
    <property type="entry name" value="AbrB_dup"/>
</dbReference>
<protein>
    <submittedName>
        <fullName evidence="2">AbrB family transcriptional regulator</fullName>
    </submittedName>
</protein>
<feature type="transmembrane region" description="Helical" evidence="1">
    <location>
        <begin position="147"/>
        <end position="166"/>
    </location>
</feature>
<feature type="transmembrane region" description="Helical" evidence="1">
    <location>
        <begin position="12"/>
        <end position="33"/>
    </location>
</feature>
<dbReference type="PANTHER" id="PTHR38457:SF1">
    <property type="entry name" value="REGULATOR ABRB-RELATED"/>
    <property type="match status" value="1"/>
</dbReference>
<dbReference type="InterPro" id="IPR007820">
    <property type="entry name" value="AbrB_fam"/>
</dbReference>
<keyword evidence="1" id="KW-0472">Membrane</keyword>
<organism evidence="2 3">
    <name type="scientific">Litchfieldia luteola</name>
    <dbReference type="NCBI Taxonomy" id="682179"/>
    <lineage>
        <taxon>Bacteria</taxon>
        <taxon>Bacillati</taxon>
        <taxon>Bacillota</taxon>
        <taxon>Bacilli</taxon>
        <taxon>Bacillales</taxon>
        <taxon>Bacillaceae</taxon>
        <taxon>Litchfieldia</taxon>
    </lineage>
</organism>
<dbReference type="EMBL" id="JADCLJ010000020">
    <property type="protein sequence ID" value="MBE4909008.1"/>
    <property type="molecule type" value="Genomic_DNA"/>
</dbReference>
<dbReference type="RefSeq" id="WP_193537168.1">
    <property type="nucleotide sequence ID" value="NZ_JADCLJ010000020.1"/>
</dbReference>
<accession>A0ABR9QKI3</accession>
<name>A0ABR9QKI3_9BACI</name>
<evidence type="ECO:0000313" key="3">
    <source>
        <dbReference type="Proteomes" id="UP001516662"/>
    </source>
</evidence>
<keyword evidence="3" id="KW-1185">Reference proteome</keyword>
<feature type="transmembrane region" description="Helical" evidence="1">
    <location>
        <begin position="324"/>
        <end position="342"/>
    </location>
</feature>
<feature type="transmembrane region" description="Helical" evidence="1">
    <location>
        <begin position="178"/>
        <end position="199"/>
    </location>
</feature>
<dbReference type="Pfam" id="PF05145">
    <property type="entry name" value="AbrB"/>
    <property type="match status" value="1"/>
</dbReference>
<reference evidence="2 3" key="1">
    <citation type="submission" date="2020-10" db="EMBL/GenBank/DDBJ databases">
        <title>Bacillus sp. HD4P25, an endophyte from a halophyte.</title>
        <authorList>
            <person name="Sun J.-Q."/>
        </authorList>
    </citation>
    <scope>NUCLEOTIDE SEQUENCE [LARGE SCALE GENOMIC DNA]</scope>
    <source>
        <strain evidence="2 3">YIM 93174</strain>
    </source>
</reference>
<feature type="transmembrane region" description="Helical" evidence="1">
    <location>
        <begin position="82"/>
        <end position="103"/>
    </location>
</feature>
<dbReference type="NCBIfam" id="TIGR03082">
    <property type="entry name" value="Gneg_AbrB_dup"/>
    <property type="match status" value="2"/>
</dbReference>
<evidence type="ECO:0000313" key="2">
    <source>
        <dbReference type="EMBL" id="MBE4909008.1"/>
    </source>
</evidence>
<feature type="transmembrane region" description="Helical" evidence="1">
    <location>
        <begin position="206"/>
        <end position="223"/>
    </location>
</feature>
<feature type="transmembrane region" description="Helical" evidence="1">
    <location>
        <begin position="54"/>
        <end position="76"/>
    </location>
</feature>
<keyword evidence="1" id="KW-0812">Transmembrane</keyword>
<sequence>MKHLGSVFKSYAIAAIAGYLFYLGDIPIPWILGPMTAMILWKAIRPQEKTVPKAIFNGGLVILGIFFGLSFTAATFTTVGPYILPFLLTTIVLLAVSVINSLVAARFIDIDSATSVFGSIPGGLSEMVAASESVQANSAMVTIFQTVRLLTVVFTVPFLVVYMFASKSVVPFQTVANVHNYASIFSYGWFIIPILAGWLLRNRLPAAYVIGPLLATALLNSSGVELPMLPSLLLILAQVSVGISMGSKITIQDLKLGGKYCGIYFLLAMIIIATSFGLGYLFSLATNLHLPTALLSFAPGGLVEMVLTAKAVGADPAIVSSLQFIRLLFIILFVPSILKWFFTLKQRKNLASLTSSR</sequence>
<feature type="transmembrane region" description="Helical" evidence="1">
    <location>
        <begin position="229"/>
        <end position="251"/>
    </location>
</feature>
<comment type="caution">
    <text evidence="2">The sequence shown here is derived from an EMBL/GenBank/DDBJ whole genome shotgun (WGS) entry which is preliminary data.</text>
</comment>
<proteinExistence type="predicted"/>